<dbReference type="OrthoDB" id="10251727at2759"/>
<organism evidence="2 3">
    <name type="scientific">Lojkania enalia</name>
    <dbReference type="NCBI Taxonomy" id="147567"/>
    <lineage>
        <taxon>Eukaryota</taxon>
        <taxon>Fungi</taxon>
        <taxon>Dikarya</taxon>
        <taxon>Ascomycota</taxon>
        <taxon>Pezizomycotina</taxon>
        <taxon>Dothideomycetes</taxon>
        <taxon>Pleosporomycetidae</taxon>
        <taxon>Pleosporales</taxon>
        <taxon>Pleosporales incertae sedis</taxon>
        <taxon>Lojkania</taxon>
    </lineage>
</organism>
<reference evidence="3" key="1">
    <citation type="journal article" date="2020" name="Stud. Mycol.">
        <title>101 Dothideomycetes genomes: A test case for predicting lifestyles and emergence of pathogens.</title>
        <authorList>
            <person name="Haridas S."/>
            <person name="Albert R."/>
            <person name="Binder M."/>
            <person name="Bloem J."/>
            <person name="LaButti K."/>
            <person name="Salamov A."/>
            <person name="Andreopoulos B."/>
            <person name="Baker S."/>
            <person name="Barry K."/>
            <person name="Bills G."/>
            <person name="Bluhm B."/>
            <person name="Cannon C."/>
            <person name="Castanera R."/>
            <person name="Culley D."/>
            <person name="Daum C."/>
            <person name="Ezra D."/>
            <person name="Gonzalez J."/>
            <person name="Henrissat B."/>
            <person name="Kuo A."/>
            <person name="Liang C."/>
            <person name="Lipzen A."/>
            <person name="Lutzoni F."/>
            <person name="Magnuson J."/>
            <person name="Mondo S."/>
            <person name="Nolan M."/>
            <person name="Ohm R."/>
            <person name="Pangilinan J."/>
            <person name="Park H.-J."/>
            <person name="Ramirez L."/>
            <person name="Alfaro M."/>
            <person name="Sun H."/>
            <person name="Tritt A."/>
            <person name="Yoshinaga Y."/>
            <person name="Zwiers L.-H."/>
            <person name="Turgeon B."/>
            <person name="Goodwin S."/>
            <person name="Spatafora J."/>
            <person name="Crous P."/>
            <person name="Grigoriev I."/>
        </authorList>
    </citation>
    <scope>NUCLEOTIDE SEQUENCE [LARGE SCALE GENOMIC DNA]</scope>
    <source>
        <strain evidence="3">CBS 304.66</strain>
    </source>
</reference>
<dbReference type="Gene3D" id="3.40.50.790">
    <property type="match status" value="1"/>
</dbReference>
<dbReference type="Proteomes" id="UP000800093">
    <property type="component" value="Unassembled WGS sequence"/>
</dbReference>
<dbReference type="Pfam" id="PF00687">
    <property type="entry name" value="Ribosomal_L1"/>
    <property type="match status" value="1"/>
</dbReference>
<dbReference type="SUPFAM" id="SSF56808">
    <property type="entry name" value="Ribosomal protein L1"/>
    <property type="match status" value="1"/>
</dbReference>
<keyword evidence="2" id="KW-0687">Ribonucleoprotein</keyword>
<evidence type="ECO:0000313" key="3">
    <source>
        <dbReference type="Proteomes" id="UP000800093"/>
    </source>
</evidence>
<dbReference type="InterPro" id="IPR028364">
    <property type="entry name" value="Ribosomal_uL1/biogenesis"/>
</dbReference>
<protein>
    <submittedName>
        <fullName evidence="2">Ribosomal protein L1</fullName>
    </submittedName>
</protein>
<feature type="region of interest" description="Disordered" evidence="1">
    <location>
        <begin position="1"/>
        <end position="22"/>
    </location>
</feature>
<dbReference type="InterPro" id="IPR023674">
    <property type="entry name" value="Ribosomal_uL1-like"/>
</dbReference>
<sequence length="354" mass="40084">MKKHAQEKQETSGKRDLAEDEDEPYQKDAFIFLTLATKKHIKDQNRLQPKKVQIPHPILGRGIRICLITADPQRQYKNLVVDDAFPEEVRNKIGRIIGLDKLRKKYKSFESKRQLMAEYDVFMADDRIITALPGVLGKVFYSSKGKRPLPVVLTAGAGRPGKLKDNLSQKKVEKVGAVGTPAGVAREIETALRSTLVNLSASANTSIKVGKATMTSQQLRENIEAVVSALTGRLIPQGWRNIRVMHIKGPATQALPIWLADELWTDEKQVLDEPWRPVIKDGESKSQKAKRKWEEWEEELLDEEELAERRANSKKSKRAKKEKLEKEASSISKENRKRLKQEALQSVQTPLLTG</sequence>
<feature type="compositionally biased region" description="Basic residues" evidence="1">
    <location>
        <begin position="312"/>
        <end position="321"/>
    </location>
</feature>
<evidence type="ECO:0000256" key="1">
    <source>
        <dbReference type="SAM" id="MobiDB-lite"/>
    </source>
</evidence>
<name>A0A9P4JWK8_9PLEO</name>
<gene>
    <name evidence="2" type="ORF">CC78DRAFT_538232</name>
</gene>
<keyword evidence="3" id="KW-1185">Reference proteome</keyword>
<dbReference type="EMBL" id="ML986835">
    <property type="protein sequence ID" value="KAF2257836.1"/>
    <property type="molecule type" value="Genomic_DNA"/>
</dbReference>
<dbReference type="InterPro" id="IPR016095">
    <property type="entry name" value="Ribosomal_uL1_3-a/b-sand"/>
</dbReference>
<comment type="caution">
    <text evidence="2">The sequence shown here is derived from an EMBL/GenBank/DDBJ whole genome shotgun (WGS) entry which is preliminary data.</text>
</comment>
<dbReference type="GO" id="GO:0005840">
    <property type="term" value="C:ribosome"/>
    <property type="evidence" value="ECO:0007669"/>
    <property type="project" value="UniProtKB-KW"/>
</dbReference>
<feature type="compositionally biased region" description="Basic and acidic residues" evidence="1">
    <location>
        <begin position="1"/>
        <end position="17"/>
    </location>
</feature>
<proteinExistence type="predicted"/>
<feature type="compositionally biased region" description="Polar residues" evidence="1">
    <location>
        <begin position="343"/>
        <end position="354"/>
    </location>
</feature>
<feature type="compositionally biased region" description="Acidic residues" evidence="1">
    <location>
        <begin position="295"/>
        <end position="306"/>
    </location>
</feature>
<feature type="region of interest" description="Disordered" evidence="1">
    <location>
        <begin position="282"/>
        <end position="354"/>
    </location>
</feature>
<accession>A0A9P4JWK8</accession>
<keyword evidence="2" id="KW-0689">Ribosomal protein</keyword>
<dbReference type="AlphaFoldDB" id="A0A9P4JWK8"/>
<dbReference type="CDD" id="cd00403">
    <property type="entry name" value="Ribosomal_L1"/>
    <property type="match status" value="1"/>
</dbReference>
<evidence type="ECO:0000313" key="2">
    <source>
        <dbReference type="EMBL" id="KAF2257836.1"/>
    </source>
</evidence>